<keyword evidence="4 6" id="KW-1133">Transmembrane helix</keyword>
<keyword evidence="5 6" id="KW-0472">Membrane</keyword>
<feature type="domain" description="ABC-2 type transporter transmembrane" evidence="7">
    <location>
        <begin position="16"/>
        <end position="277"/>
    </location>
</feature>
<feature type="transmembrane region" description="Helical" evidence="6">
    <location>
        <begin position="17"/>
        <end position="36"/>
    </location>
</feature>
<keyword evidence="3 6" id="KW-0812">Transmembrane</keyword>
<comment type="caution">
    <text evidence="8">The sequence shown here is derived from an EMBL/GenBank/DDBJ whole genome shotgun (WGS) entry which is preliminary data.</text>
</comment>
<dbReference type="PANTHER" id="PTHR30294">
    <property type="entry name" value="MEMBRANE COMPONENT OF ABC TRANSPORTER YHHJ-RELATED"/>
    <property type="match status" value="1"/>
</dbReference>
<sequence length="290" mass="31918">MIFSIIKKEIKELFNKSVLITFIFIALMFGFLGNVFNSMNEGMKEKPKVCVVMSDTGELAMTVKSSFEFGADVLYSGESREDAEKICREKNGLAVIVIESGFDSSILRNEKGAIDILWLLEGIGVTNEVKTTLVTGLISDAENRISKYIISKKYDLKSDLVLSPIMLKETTIIKNKVVENASPNLIMKIVQSQTFIAPVIMMMLMIMAGTNVIGSMALEKENKTLETLLTMPIKRSDIVIGKLVGGASVGILTAAVYMLGFSYYMKSLGMSAMTNIAPALKIIPLDYLFV</sequence>
<dbReference type="PANTHER" id="PTHR30294:SF29">
    <property type="entry name" value="MULTIDRUG ABC TRANSPORTER PERMEASE YBHS-RELATED"/>
    <property type="match status" value="1"/>
</dbReference>
<evidence type="ECO:0000313" key="8">
    <source>
        <dbReference type="EMBL" id="HAV92887.1"/>
    </source>
</evidence>
<evidence type="ECO:0000256" key="4">
    <source>
        <dbReference type="ARBA" id="ARBA00022989"/>
    </source>
</evidence>
<feature type="transmembrane region" description="Helical" evidence="6">
    <location>
        <begin position="238"/>
        <end position="264"/>
    </location>
</feature>
<dbReference type="InterPro" id="IPR051449">
    <property type="entry name" value="ABC-2_transporter_component"/>
</dbReference>
<evidence type="ECO:0000256" key="1">
    <source>
        <dbReference type="ARBA" id="ARBA00004651"/>
    </source>
</evidence>
<evidence type="ECO:0000256" key="2">
    <source>
        <dbReference type="ARBA" id="ARBA00022475"/>
    </source>
</evidence>
<dbReference type="EMBL" id="DMZY01000200">
    <property type="protein sequence ID" value="HAV92887.1"/>
    <property type="molecule type" value="Genomic_DNA"/>
</dbReference>
<evidence type="ECO:0000259" key="7">
    <source>
        <dbReference type="Pfam" id="PF12698"/>
    </source>
</evidence>
<dbReference type="Gene3D" id="3.40.1710.10">
    <property type="entry name" value="abc type-2 transporter like domain"/>
    <property type="match status" value="1"/>
</dbReference>
<evidence type="ECO:0000256" key="5">
    <source>
        <dbReference type="ARBA" id="ARBA00023136"/>
    </source>
</evidence>
<gene>
    <name evidence="8" type="ORF">DCW38_06875</name>
</gene>
<dbReference type="InterPro" id="IPR013525">
    <property type="entry name" value="ABC2_TM"/>
</dbReference>
<accession>A0A350HBH1</accession>
<reference evidence="8 9" key="1">
    <citation type="journal article" date="2018" name="Nat. Biotechnol.">
        <title>A standardized bacterial taxonomy based on genome phylogeny substantially revises the tree of life.</title>
        <authorList>
            <person name="Parks D.H."/>
            <person name="Chuvochina M."/>
            <person name="Waite D.W."/>
            <person name="Rinke C."/>
            <person name="Skarshewski A."/>
            <person name="Chaumeil P.A."/>
            <person name="Hugenholtz P."/>
        </authorList>
    </citation>
    <scope>NUCLEOTIDE SEQUENCE [LARGE SCALE GENOMIC DNA]</scope>
    <source>
        <strain evidence="8">UBA9956</strain>
    </source>
</reference>
<dbReference type="Proteomes" id="UP000264062">
    <property type="component" value="Unassembled WGS sequence"/>
</dbReference>
<dbReference type="GO" id="GO:0140359">
    <property type="term" value="F:ABC-type transporter activity"/>
    <property type="evidence" value="ECO:0007669"/>
    <property type="project" value="InterPro"/>
</dbReference>
<proteinExistence type="predicted"/>
<dbReference type="Pfam" id="PF12698">
    <property type="entry name" value="ABC2_membrane_3"/>
    <property type="match status" value="1"/>
</dbReference>
<evidence type="ECO:0000313" key="9">
    <source>
        <dbReference type="Proteomes" id="UP000264062"/>
    </source>
</evidence>
<keyword evidence="2" id="KW-1003">Cell membrane</keyword>
<organism evidence="8 9">
    <name type="scientific">candidate division WOR-3 bacterium</name>
    <dbReference type="NCBI Taxonomy" id="2052148"/>
    <lineage>
        <taxon>Bacteria</taxon>
        <taxon>Bacteria division WOR-3</taxon>
    </lineage>
</organism>
<name>A0A350HBH1_UNCW3</name>
<evidence type="ECO:0000256" key="6">
    <source>
        <dbReference type="SAM" id="Phobius"/>
    </source>
</evidence>
<dbReference type="GO" id="GO:0005886">
    <property type="term" value="C:plasma membrane"/>
    <property type="evidence" value="ECO:0007669"/>
    <property type="project" value="UniProtKB-SubCell"/>
</dbReference>
<protein>
    <recommendedName>
        <fullName evidence="7">ABC-2 type transporter transmembrane domain-containing protein</fullName>
    </recommendedName>
</protein>
<dbReference type="AlphaFoldDB" id="A0A350HBH1"/>
<comment type="subcellular location">
    <subcellularLocation>
        <location evidence="1">Cell membrane</location>
        <topology evidence="1">Multi-pass membrane protein</topology>
    </subcellularLocation>
</comment>
<evidence type="ECO:0000256" key="3">
    <source>
        <dbReference type="ARBA" id="ARBA00022692"/>
    </source>
</evidence>
<feature type="transmembrane region" description="Helical" evidence="6">
    <location>
        <begin position="195"/>
        <end position="218"/>
    </location>
</feature>
<feature type="non-terminal residue" evidence="8">
    <location>
        <position position="290"/>
    </location>
</feature>